<reference evidence="1" key="1">
    <citation type="submission" date="2014-05" db="EMBL/GenBank/DDBJ databases">
        <authorList>
            <person name="Chronopoulou M."/>
        </authorList>
    </citation>
    <scope>NUCLEOTIDE SEQUENCE</scope>
    <source>
        <tissue evidence="1">Whole organism</tissue>
    </source>
</reference>
<organism evidence="1">
    <name type="scientific">Lepeophtheirus salmonis</name>
    <name type="common">Salmon louse</name>
    <name type="synonym">Caligus salmonis</name>
    <dbReference type="NCBI Taxonomy" id="72036"/>
    <lineage>
        <taxon>Eukaryota</taxon>
        <taxon>Metazoa</taxon>
        <taxon>Ecdysozoa</taxon>
        <taxon>Arthropoda</taxon>
        <taxon>Crustacea</taxon>
        <taxon>Multicrustacea</taxon>
        <taxon>Hexanauplia</taxon>
        <taxon>Copepoda</taxon>
        <taxon>Siphonostomatoida</taxon>
        <taxon>Caligidae</taxon>
        <taxon>Lepeophtheirus</taxon>
    </lineage>
</organism>
<proteinExistence type="predicted"/>
<dbReference type="AlphaFoldDB" id="A0A0K2ULQ4"/>
<accession>A0A0K2ULQ4</accession>
<name>A0A0K2ULQ4_LEPSM</name>
<sequence>MLSVFRKDSFSCGTLMNHNHGLSSGLKKWKKNPSIQRKEYLLINHSFCPKMVLRYLKMFLRM</sequence>
<dbReference type="EMBL" id="HACA01021446">
    <property type="protein sequence ID" value="CDW38807.1"/>
    <property type="molecule type" value="Transcribed_RNA"/>
</dbReference>
<protein>
    <submittedName>
        <fullName evidence="1">Uncharacterized protein</fullName>
    </submittedName>
</protein>
<evidence type="ECO:0000313" key="1">
    <source>
        <dbReference type="EMBL" id="CDW38807.1"/>
    </source>
</evidence>